<feature type="compositionally biased region" description="Polar residues" evidence="1">
    <location>
        <begin position="26"/>
        <end position="38"/>
    </location>
</feature>
<protein>
    <submittedName>
        <fullName evidence="2">Uncharacterized protein</fullName>
    </submittedName>
</protein>
<reference evidence="2 3" key="1">
    <citation type="submission" date="2019-02" db="EMBL/GenBank/DDBJ databases">
        <title>Deep-cultivation of Planctomycetes and their phenomic and genomic characterization uncovers novel biology.</title>
        <authorList>
            <person name="Wiegand S."/>
            <person name="Jogler M."/>
            <person name="Boedeker C."/>
            <person name="Pinto D."/>
            <person name="Vollmers J."/>
            <person name="Rivas-Marin E."/>
            <person name="Kohn T."/>
            <person name="Peeters S.H."/>
            <person name="Heuer A."/>
            <person name="Rast P."/>
            <person name="Oberbeckmann S."/>
            <person name="Bunk B."/>
            <person name="Jeske O."/>
            <person name="Meyerdierks A."/>
            <person name="Storesund J.E."/>
            <person name="Kallscheuer N."/>
            <person name="Luecker S."/>
            <person name="Lage O.M."/>
            <person name="Pohl T."/>
            <person name="Merkel B.J."/>
            <person name="Hornburger P."/>
            <person name="Mueller R.-W."/>
            <person name="Bruemmer F."/>
            <person name="Labrenz M."/>
            <person name="Spormann A.M."/>
            <person name="Op Den Camp H."/>
            <person name="Overmann J."/>
            <person name="Amann R."/>
            <person name="Jetten M.S.M."/>
            <person name="Mascher T."/>
            <person name="Medema M.H."/>
            <person name="Devos D.P."/>
            <person name="Kaster A.-K."/>
            <person name="Ovreas L."/>
            <person name="Rohde M."/>
            <person name="Galperin M.Y."/>
            <person name="Jogler C."/>
        </authorList>
    </citation>
    <scope>NUCLEOTIDE SEQUENCE [LARGE SCALE GENOMIC DNA]</scope>
    <source>
        <strain evidence="2 3">Pan14r</strain>
    </source>
</reference>
<dbReference type="AlphaFoldDB" id="A0A5C5Y1T7"/>
<dbReference type="Proteomes" id="UP000317238">
    <property type="component" value="Unassembled WGS sequence"/>
</dbReference>
<evidence type="ECO:0000313" key="2">
    <source>
        <dbReference type="EMBL" id="TWT68799.1"/>
    </source>
</evidence>
<accession>A0A5C5Y1T7</accession>
<organism evidence="2 3">
    <name type="scientific">Crateriforma conspicua</name>
    <dbReference type="NCBI Taxonomy" id="2527996"/>
    <lineage>
        <taxon>Bacteria</taxon>
        <taxon>Pseudomonadati</taxon>
        <taxon>Planctomycetota</taxon>
        <taxon>Planctomycetia</taxon>
        <taxon>Planctomycetales</taxon>
        <taxon>Planctomycetaceae</taxon>
        <taxon>Crateriforma</taxon>
    </lineage>
</organism>
<feature type="region of interest" description="Disordered" evidence="1">
    <location>
        <begin position="1"/>
        <end position="20"/>
    </location>
</feature>
<dbReference type="EMBL" id="SJPL01000001">
    <property type="protein sequence ID" value="TWT68799.1"/>
    <property type="molecule type" value="Genomic_DNA"/>
</dbReference>
<feature type="region of interest" description="Disordered" evidence="1">
    <location>
        <begin position="26"/>
        <end position="45"/>
    </location>
</feature>
<sequence length="45" mass="5214">MTCDKNWIPFGPRQSDKDRLGTVYQFNTKANEDGNPTRQRGILDE</sequence>
<proteinExistence type="predicted"/>
<keyword evidence="3" id="KW-1185">Reference proteome</keyword>
<evidence type="ECO:0000256" key="1">
    <source>
        <dbReference type="SAM" id="MobiDB-lite"/>
    </source>
</evidence>
<evidence type="ECO:0000313" key="3">
    <source>
        <dbReference type="Proteomes" id="UP000317238"/>
    </source>
</evidence>
<comment type="caution">
    <text evidence="2">The sequence shown here is derived from an EMBL/GenBank/DDBJ whole genome shotgun (WGS) entry which is preliminary data.</text>
</comment>
<gene>
    <name evidence="2" type="ORF">Pan14r_10460</name>
</gene>
<name>A0A5C5Y1T7_9PLAN</name>